<sequence length="61" mass="7502">MTFSCTKHSLSCSDKRWVNLFIITRHLNFIPPQYRNMRINYFLILYGHFILTCFFLFFNCK</sequence>
<accession>A0A162SIP8</accession>
<gene>
    <name evidence="2" type="ORF">APZ42_011267</name>
</gene>
<name>A0A162SIP8_9CRUS</name>
<dbReference type="Proteomes" id="UP000076858">
    <property type="component" value="Unassembled WGS sequence"/>
</dbReference>
<keyword evidence="1" id="KW-1133">Transmembrane helix</keyword>
<dbReference type="EMBL" id="LRGB01000024">
    <property type="protein sequence ID" value="KZS21341.1"/>
    <property type="molecule type" value="Genomic_DNA"/>
</dbReference>
<evidence type="ECO:0000313" key="2">
    <source>
        <dbReference type="EMBL" id="KZS21341.1"/>
    </source>
</evidence>
<evidence type="ECO:0000313" key="3">
    <source>
        <dbReference type="Proteomes" id="UP000076858"/>
    </source>
</evidence>
<reference evidence="2 3" key="1">
    <citation type="submission" date="2016-03" db="EMBL/GenBank/DDBJ databases">
        <title>EvidentialGene: Evidence-directed Construction of Genes on Genomes.</title>
        <authorList>
            <person name="Gilbert D.G."/>
            <person name="Choi J.-H."/>
            <person name="Mockaitis K."/>
            <person name="Colbourne J."/>
            <person name="Pfrender M."/>
        </authorList>
    </citation>
    <scope>NUCLEOTIDE SEQUENCE [LARGE SCALE GENOMIC DNA]</scope>
    <source>
        <strain evidence="2 3">Xinb3</strain>
        <tissue evidence="2">Complete organism</tissue>
    </source>
</reference>
<organism evidence="2 3">
    <name type="scientific">Daphnia magna</name>
    <dbReference type="NCBI Taxonomy" id="35525"/>
    <lineage>
        <taxon>Eukaryota</taxon>
        <taxon>Metazoa</taxon>
        <taxon>Ecdysozoa</taxon>
        <taxon>Arthropoda</taxon>
        <taxon>Crustacea</taxon>
        <taxon>Branchiopoda</taxon>
        <taxon>Diplostraca</taxon>
        <taxon>Cladocera</taxon>
        <taxon>Anomopoda</taxon>
        <taxon>Daphniidae</taxon>
        <taxon>Daphnia</taxon>
    </lineage>
</organism>
<keyword evidence="1" id="KW-0472">Membrane</keyword>
<comment type="caution">
    <text evidence="2">The sequence shown here is derived from an EMBL/GenBank/DDBJ whole genome shotgun (WGS) entry which is preliminary data.</text>
</comment>
<feature type="transmembrane region" description="Helical" evidence="1">
    <location>
        <begin position="39"/>
        <end position="58"/>
    </location>
</feature>
<dbReference type="AlphaFoldDB" id="A0A162SIP8"/>
<proteinExistence type="predicted"/>
<protein>
    <submittedName>
        <fullName evidence="2">Uncharacterized protein</fullName>
    </submittedName>
</protein>
<keyword evidence="1" id="KW-0812">Transmembrane</keyword>
<keyword evidence="3" id="KW-1185">Reference proteome</keyword>
<evidence type="ECO:0000256" key="1">
    <source>
        <dbReference type="SAM" id="Phobius"/>
    </source>
</evidence>